<evidence type="ECO:0000313" key="2">
    <source>
        <dbReference type="EMBL" id="VDK73235.1"/>
    </source>
</evidence>
<sequence>MEVEDEGRPYSDVVLTISARDIKDVDTDSYSDPFCVVSATNAGLVRCRTWKEIGRTEVNMLQFDKGPGKEKTELGSASLLLHEILGAKCNRKTVKLYKDGKNYGNLIVAAEEMSKGRQESVYFVCSATKLDKKDFLGKCDPFLKISRINKDKT</sequence>
<dbReference type="OrthoDB" id="5855668at2759"/>
<organism evidence="4">
    <name type="scientific">Onchocerca ochengi</name>
    <name type="common">Filarial nematode worm</name>
    <dbReference type="NCBI Taxonomy" id="42157"/>
    <lineage>
        <taxon>Eukaryota</taxon>
        <taxon>Metazoa</taxon>
        <taxon>Ecdysozoa</taxon>
        <taxon>Nematoda</taxon>
        <taxon>Chromadorea</taxon>
        <taxon>Rhabditida</taxon>
        <taxon>Spirurina</taxon>
        <taxon>Spiruromorpha</taxon>
        <taxon>Filarioidea</taxon>
        <taxon>Onchocercidae</taxon>
        <taxon>Onchocerca</taxon>
    </lineage>
</organism>
<name>A0A182E8Y3_ONCOC</name>
<dbReference type="AlphaFoldDB" id="A0A182E8Y3"/>
<dbReference type="InterPro" id="IPR045052">
    <property type="entry name" value="Copine"/>
</dbReference>
<dbReference type="SUPFAM" id="SSF49562">
    <property type="entry name" value="C2 domain (Calcium/lipid-binding domain, CaLB)"/>
    <property type="match status" value="1"/>
</dbReference>
<dbReference type="Pfam" id="PF00168">
    <property type="entry name" value="C2"/>
    <property type="match status" value="2"/>
</dbReference>
<dbReference type="InterPro" id="IPR035892">
    <property type="entry name" value="C2_domain_sf"/>
</dbReference>
<dbReference type="InterPro" id="IPR000008">
    <property type="entry name" value="C2_dom"/>
</dbReference>
<keyword evidence="3" id="KW-1185">Reference proteome</keyword>
<evidence type="ECO:0000313" key="4">
    <source>
        <dbReference type="WBParaSite" id="nOo.2.0.1.t04489-RA"/>
    </source>
</evidence>
<evidence type="ECO:0000259" key="1">
    <source>
        <dbReference type="Pfam" id="PF00168"/>
    </source>
</evidence>
<dbReference type="GO" id="GO:0005886">
    <property type="term" value="C:plasma membrane"/>
    <property type="evidence" value="ECO:0007669"/>
    <property type="project" value="TreeGrafter"/>
</dbReference>
<dbReference type="EMBL" id="UYRW01001021">
    <property type="protein sequence ID" value="VDK73235.1"/>
    <property type="molecule type" value="Genomic_DNA"/>
</dbReference>
<dbReference type="GO" id="GO:0071277">
    <property type="term" value="P:cellular response to calcium ion"/>
    <property type="evidence" value="ECO:0007669"/>
    <property type="project" value="TreeGrafter"/>
</dbReference>
<proteinExistence type="predicted"/>
<dbReference type="Proteomes" id="UP000271087">
    <property type="component" value="Unassembled WGS sequence"/>
</dbReference>
<dbReference type="STRING" id="42157.A0A182E8Y3"/>
<dbReference type="PANTHER" id="PTHR10857">
    <property type="entry name" value="COPINE"/>
    <property type="match status" value="1"/>
</dbReference>
<accession>A0A182E8Y3</accession>
<feature type="domain" description="C2" evidence="1">
    <location>
        <begin position="124"/>
        <end position="149"/>
    </location>
</feature>
<dbReference type="WBParaSite" id="nOo.2.0.1.t04489-RA">
    <property type="protein sequence ID" value="nOo.2.0.1.t04489-RA"/>
    <property type="gene ID" value="nOo.2.0.1.g04489"/>
</dbReference>
<dbReference type="PANTHER" id="PTHR10857:SF106">
    <property type="entry name" value="C2 DOMAIN-CONTAINING PROTEIN"/>
    <property type="match status" value="1"/>
</dbReference>
<evidence type="ECO:0000313" key="3">
    <source>
        <dbReference type="Proteomes" id="UP000271087"/>
    </source>
</evidence>
<protein>
    <submittedName>
        <fullName evidence="4">C2 domain-containing protein</fullName>
    </submittedName>
</protein>
<reference evidence="4" key="1">
    <citation type="submission" date="2016-06" db="UniProtKB">
        <authorList>
            <consortium name="WormBaseParasite"/>
        </authorList>
    </citation>
    <scope>IDENTIFICATION</scope>
</reference>
<feature type="domain" description="C2" evidence="1">
    <location>
        <begin position="15"/>
        <end position="57"/>
    </location>
</feature>
<dbReference type="GO" id="GO:0005544">
    <property type="term" value="F:calcium-dependent phospholipid binding"/>
    <property type="evidence" value="ECO:0007669"/>
    <property type="project" value="InterPro"/>
</dbReference>
<reference evidence="2 3" key="2">
    <citation type="submission" date="2018-08" db="EMBL/GenBank/DDBJ databases">
        <authorList>
            <person name="Laetsch R D."/>
            <person name="Stevens L."/>
            <person name="Kumar S."/>
            <person name="Blaxter L. M."/>
        </authorList>
    </citation>
    <scope>NUCLEOTIDE SEQUENCE [LARGE SCALE GENOMIC DNA]</scope>
</reference>
<gene>
    <name evidence="2" type="ORF">NOO_LOCUS4489</name>
</gene>